<reference evidence="3" key="2">
    <citation type="submission" date="2022-06" db="UniProtKB">
        <authorList>
            <consortium name="EnsemblMetazoa"/>
        </authorList>
    </citation>
    <scope>IDENTIFICATION</scope>
</reference>
<dbReference type="AlphaFoldDB" id="A0A8R2NPP6"/>
<dbReference type="Pfam" id="PF18031">
    <property type="entry name" value="UCH_C"/>
    <property type="match status" value="1"/>
</dbReference>
<name>A0A8R2NPP6_ACYPI</name>
<evidence type="ECO:0000313" key="4">
    <source>
        <dbReference type="Proteomes" id="UP000007819"/>
    </source>
</evidence>
<feature type="domain" description="UCH37-like C-terminal" evidence="2">
    <location>
        <begin position="9"/>
        <end position="47"/>
    </location>
</feature>
<feature type="region of interest" description="Disordered" evidence="1">
    <location>
        <begin position="62"/>
        <end position="108"/>
    </location>
</feature>
<sequence>MYLIFLGILREENEQRNKYKIDDCRRTHDYNQFISTFLAMLAEQRILPELIQQYLDTQKQNTSTQLSLSVQSQPTNQAQVKSKSNKKTSKNNKTLTKRKTATKKRRKP</sequence>
<dbReference type="InterPro" id="IPR041507">
    <property type="entry name" value="UCH_C"/>
</dbReference>
<keyword evidence="4" id="KW-1185">Reference proteome</keyword>
<organism evidence="3 4">
    <name type="scientific">Acyrthosiphon pisum</name>
    <name type="common">Pea aphid</name>
    <dbReference type="NCBI Taxonomy" id="7029"/>
    <lineage>
        <taxon>Eukaryota</taxon>
        <taxon>Metazoa</taxon>
        <taxon>Ecdysozoa</taxon>
        <taxon>Arthropoda</taxon>
        <taxon>Hexapoda</taxon>
        <taxon>Insecta</taxon>
        <taxon>Pterygota</taxon>
        <taxon>Neoptera</taxon>
        <taxon>Paraneoptera</taxon>
        <taxon>Hemiptera</taxon>
        <taxon>Sternorrhyncha</taxon>
        <taxon>Aphidomorpha</taxon>
        <taxon>Aphidoidea</taxon>
        <taxon>Aphididae</taxon>
        <taxon>Macrosiphini</taxon>
        <taxon>Acyrthosiphon</taxon>
    </lineage>
</organism>
<accession>A0A8R2NPP6</accession>
<reference evidence="4" key="1">
    <citation type="submission" date="2010-06" db="EMBL/GenBank/DDBJ databases">
        <authorList>
            <person name="Jiang H."/>
            <person name="Abraham K."/>
            <person name="Ali S."/>
            <person name="Alsbrooks S.L."/>
            <person name="Anim B.N."/>
            <person name="Anosike U.S."/>
            <person name="Attaway T."/>
            <person name="Bandaranaike D.P."/>
            <person name="Battles P.K."/>
            <person name="Bell S.N."/>
            <person name="Bell A.V."/>
            <person name="Beltran B."/>
            <person name="Bickham C."/>
            <person name="Bustamante Y."/>
            <person name="Caleb T."/>
            <person name="Canada A."/>
            <person name="Cardenas V."/>
            <person name="Carter K."/>
            <person name="Chacko J."/>
            <person name="Chandrabose M.N."/>
            <person name="Chavez D."/>
            <person name="Chavez A."/>
            <person name="Chen L."/>
            <person name="Chu H.-S."/>
            <person name="Claassen K.J."/>
            <person name="Cockrell R."/>
            <person name="Collins M."/>
            <person name="Cooper J.A."/>
            <person name="Cree A."/>
            <person name="Curry S.M."/>
            <person name="Da Y."/>
            <person name="Dao M.D."/>
            <person name="Das B."/>
            <person name="Davila M.-L."/>
            <person name="Davy-Carroll L."/>
            <person name="Denson S."/>
            <person name="Dinh H."/>
            <person name="Ebong V.E."/>
            <person name="Edwards J.R."/>
            <person name="Egan A."/>
            <person name="El-Daye J."/>
            <person name="Escobedo L."/>
            <person name="Fernandez S."/>
            <person name="Fernando P.R."/>
            <person name="Flagg N."/>
            <person name="Forbes L.D."/>
            <person name="Fowler R.G."/>
            <person name="Fu Q."/>
            <person name="Gabisi R.A."/>
            <person name="Ganer J."/>
            <person name="Garbino Pronczuk A."/>
            <person name="Garcia R.M."/>
            <person name="Garner T."/>
            <person name="Garrett T.E."/>
            <person name="Gonzalez D.A."/>
            <person name="Hamid H."/>
            <person name="Hawkins E.S."/>
            <person name="Hirani K."/>
            <person name="Hogues M.E."/>
            <person name="Hollins B."/>
            <person name="Hsiao C.-H."/>
            <person name="Jabil R."/>
            <person name="James M.L."/>
            <person name="Jhangiani S.N."/>
            <person name="Johnson B."/>
            <person name="Johnson Q."/>
            <person name="Joshi V."/>
            <person name="Kalu J.B."/>
            <person name="Kam C."/>
            <person name="Kashfia A."/>
            <person name="Keebler J."/>
            <person name="Kisamo H."/>
            <person name="Kovar C.L."/>
            <person name="Lago L.A."/>
            <person name="Lai C.-Y."/>
            <person name="Laidlaw J."/>
            <person name="Lara F."/>
            <person name="Le T.-K."/>
            <person name="Lee S.L."/>
            <person name="Legall F.H."/>
            <person name="Lemon S.J."/>
            <person name="Lewis L.R."/>
            <person name="Li B."/>
            <person name="Liu Y."/>
            <person name="Liu Y.-S."/>
            <person name="Lopez J."/>
            <person name="Lozado R.J."/>
            <person name="Lu J."/>
            <person name="Madu R.C."/>
            <person name="Maheshwari M."/>
            <person name="Maheshwari R."/>
            <person name="Malloy K."/>
            <person name="Martinez E."/>
            <person name="Mathew T."/>
            <person name="Mercado I.C."/>
            <person name="Mercado C."/>
            <person name="Meyer B."/>
            <person name="Montgomery K."/>
            <person name="Morgan M.B."/>
            <person name="Munidasa M."/>
            <person name="Nazareth L.V."/>
            <person name="Nelson J."/>
            <person name="Ng B.M."/>
            <person name="Nguyen N.B."/>
            <person name="Nguyen P.Q."/>
            <person name="Nguyen T."/>
            <person name="Obregon M."/>
            <person name="Okwuonu G.O."/>
            <person name="Onwere C.G."/>
            <person name="Orozco G."/>
            <person name="Parra A."/>
            <person name="Patel S."/>
            <person name="Patil S."/>
            <person name="Perez A."/>
            <person name="Perez Y."/>
            <person name="Pham C."/>
            <person name="Primus E.L."/>
            <person name="Pu L.-L."/>
            <person name="Puazo M."/>
            <person name="Qin X."/>
            <person name="Quiroz J.B."/>
            <person name="Reese J."/>
            <person name="Richards S."/>
            <person name="Rives C.M."/>
            <person name="Robberts R."/>
            <person name="Ruiz S.J."/>
            <person name="Ruiz M.J."/>
            <person name="Santibanez J."/>
            <person name="Schneider B.W."/>
            <person name="Sisson I."/>
            <person name="Smith M."/>
            <person name="Sodergren E."/>
            <person name="Song X.-Z."/>
            <person name="Song B.B."/>
            <person name="Summersgill H."/>
            <person name="Thelus R."/>
            <person name="Thornton R.D."/>
            <person name="Trejos Z.Y."/>
            <person name="Usmani K."/>
            <person name="Vattathil S."/>
            <person name="Villasana D."/>
            <person name="Walker D.L."/>
            <person name="Wang S."/>
            <person name="Wang K."/>
            <person name="White C.S."/>
            <person name="Williams A.C."/>
            <person name="Williamson J."/>
            <person name="Wilson K."/>
            <person name="Woghiren I.O."/>
            <person name="Woodworth J.R."/>
            <person name="Worley K.C."/>
            <person name="Wright R.A."/>
            <person name="Wu W."/>
            <person name="Young L."/>
            <person name="Zhang L."/>
            <person name="Zhang J."/>
            <person name="Zhu Y."/>
            <person name="Muzny D.M."/>
            <person name="Weinstock G."/>
            <person name="Gibbs R.A."/>
        </authorList>
    </citation>
    <scope>NUCLEOTIDE SEQUENCE [LARGE SCALE GENOMIC DNA]</scope>
    <source>
        <strain evidence="4">LSR1</strain>
    </source>
</reference>
<dbReference type="Gene3D" id="1.20.58.860">
    <property type="match status" value="1"/>
</dbReference>
<dbReference type="RefSeq" id="XP_029345018.1">
    <property type="nucleotide sequence ID" value="XM_029489158.1"/>
</dbReference>
<dbReference type="OrthoDB" id="1924260at2759"/>
<feature type="compositionally biased region" description="Basic residues" evidence="1">
    <location>
        <begin position="83"/>
        <end position="108"/>
    </location>
</feature>
<evidence type="ECO:0000313" key="3">
    <source>
        <dbReference type="EnsemblMetazoa" id="XP_029345018.1"/>
    </source>
</evidence>
<dbReference type="GeneID" id="115034032"/>
<dbReference type="EnsemblMetazoa" id="XM_029489158.1">
    <property type="protein sequence ID" value="XP_029345018.1"/>
    <property type="gene ID" value="LOC115034032"/>
</dbReference>
<proteinExistence type="predicted"/>
<dbReference type="KEGG" id="api:115034032"/>
<evidence type="ECO:0000256" key="1">
    <source>
        <dbReference type="SAM" id="MobiDB-lite"/>
    </source>
</evidence>
<dbReference type="Proteomes" id="UP000007819">
    <property type="component" value="Chromosome X"/>
</dbReference>
<evidence type="ECO:0000259" key="2">
    <source>
        <dbReference type="Pfam" id="PF18031"/>
    </source>
</evidence>
<feature type="compositionally biased region" description="Low complexity" evidence="1">
    <location>
        <begin position="62"/>
        <end position="73"/>
    </location>
</feature>
<protein>
    <recommendedName>
        <fullName evidence="2">UCH37-like C-terminal domain-containing protein</fullName>
    </recommendedName>
</protein>